<organism evidence="3 4">
    <name type="scientific">Alicyclobacillus ferrooxydans</name>
    <dbReference type="NCBI Taxonomy" id="471514"/>
    <lineage>
        <taxon>Bacteria</taxon>
        <taxon>Bacillati</taxon>
        <taxon>Bacillota</taxon>
        <taxon>Bacilli</taxon>
        <taxon>Bacillales</taxon>
        <taxon>Alicyclobacillaceae</taxon>
        <taxon>Alicyclobacillus</taxon>
    </lineage>
</organism>
<feature type="region of interest" description="Disordered" evidence="1">
    <location>
        <begin position="24"/>
        <end position="69"/>
    </location>
</feature>
<proteinExistence type="predicted"/>
<feature type="compositionally biased region" description="Gly residues" evidence="1">
    <location>
        <begin position="35"/>
        <end position="44"/>
    </location>
</feature>
<dbReference type="PATRIC" id="fig|471514.4.peg.5055"/>
<feature type="compositionally biased region" description="Low complexity" evidence="1">
    <location>
        <begin position="25"/>
        <end position="34"/>
    </location>
</feature>
<keyword evidence="4" id="KW-1185">Reference proteome</keyword>
<evidence type="ECO:0000256" key="1">
    <source>
        <dbReference type="SAM" id="MobiDB-lite"/>
    </source>
</evidence>
<feature type="chain" id="PRO_5038915462" description="Lipoprotein" evidence="2">
    <location>
        <begin position="26"/>
        <end position="206"/>
    </location>
</feature>
<comment type="caution">
    <text evidence="3">The sequence shown here is derived from an EMBL/GenBank/DDBJ whole genome shotgun (WGS) entry which is preliminary data.</text>
</comment>
<dbReference type="Proteomes" id="UP000050482">
    <property type="component" value="Unassembled WGS sequence"/>
</dbReference>
<sequence length="206" mass="21000">MKKIVLGLAATTCLLLAGCGAGPNAQGTPPSSTGGSTGQVGGTGNTSSGNATSNQVTANTSAPTHTTLQPFTGFTTQGIAVDVPAGWKKATTTGGDYIAVTFTNPQNHLESVRVLYSTCVGCYMNSSGQPDPRLVVGEKNPTNVQVQGTGGLVATYDFPVSGSTYVGKGMVQVSNNQSGYAEIDIAVGQEHQTLVNSIIKSFNYSS</sequence>
<keyword evidence="2" id="KW-0732">Signal</keyword>
<accession>A0A0P9CS84</accession>
<dbReference type="OrthoDB" id="2378499at2"/>
<dbReference type="PROSITE" id="PS51257">
    <property type="entry name" value="PROKAR_LIPOPROTEIN"/>
    <property type="match status" value="1"/>
</dbReference>
<name>A0A0P9CS84_9BACL</name>
<protein>
    <recommendedName>
        <fullName evidence="5">Lipoprotein</fullName>
    </recommendedName>
</protein>
<dbReference type="AlphaFoldDB" id="A0A0P9CS84"/>
<evidence type="ECO:0000256" key="2">
    <source>
        <dbReference type="SAM" id="SignalP"/>
    </source>
</evidence>
<feature type="signal peptide" evidence="2">
    <location>
        <begin position="1"/>
        <end position="25"/>
    </location>
</feature>
<evidence type="ECO:0008006" key="5">
    <source>
        <dbReference type="Google" id="ProtNLM"/>
    </source>
</evidence>
<dbReference type="RefSeq" id="WP_054970539.1">
    <property type="nucleotide sequence ID" value="NZ_LJCO01000077.1"/>
</dbReference>
<evidence type="ECO:0000313" key="4">
    <source>
        <dbReference type="Proteomes" id="UP000050482"/>
    </source>
</evidence>
<reference evidence="3 4" key="1">
    <citation type="submission" date="2015-09" db="EMBL/GenBank/DDBJ databases">
        <title>Draft genome sequence of Alicyclobacillus ferrooxydans DSM 22381.</title>
        <authorList>
            <person name="Hemp J."/>
        </authorList>
    </citation>
    <scope>NUCLEOTIDE SEQUENCE [LARGE SCALE GENOMIC DNA]</scope>
    <source>
        <strain evidence="3 4">TC-34</strain>
    </source>
</reference>
<feature type="compositionally biased region" description="Polar residues" evidence="1">
    <location>
        <begin position="54"/>
        <end position="69"/>
    </location>
</feature>
<gene>
    <name evidence="3" type="ORF">AN477_17895</name>
</gene>
<dbReference type="EMBL" id="LJCO01000077">
    <property type="protein sequence ID" value="KPV42456.1"/>
    <property type="molecule type" value="Genomic_DNA"/>
</dbReference>
<evidence type="ECO:0000313" key="3">
    <source>
        <dbReference type="EMBL" id="KPV42456.1"/>
    </source>
</evidence>